<protein>
    <recommendedName>
        <fullName evidence="5">DUF4339 domain-containing protein</fullName>
    </recommendedName>
</protein>
<reference evidence="3 4" key="1">
    <citation type="submission" date="2019-02" db="EMBL/GenBank/DDBJ databases">
        <title>Deep-cultivation of Planctomycetes and their phenomic and genomic characterization uncovers novel biology.</title>
        <authorList>
            <person name="Wiegand S."/>
            <person name="Jogler M."/>
            <person name="Boedeker C."/>
            <person name="Pinto D."/>
            <person name="Vollmers J."/>
            <person name="Rivas-Marin E."/>
            <person name="Kohn T."/>
            <person name="Peeters S.H."/>
            <person name="Heuer A."/>
            <person name="Rast P."/>
            <person name="Oberbeckmann S."/>
            <person name="Bunk B."/>
            <person name="Jeske O."/>
            <person name="Meyerdierks A."/>
            <person name="Storesund J.E."/>
            <person name="Kallscheuer N."/>
            <person name="Luecker S."/>
            <person name="Lage O.M."/>
            <person name="Pohl T."/>
            <person name="Merkel B.J."/>
            <person name="Hornburger P."/>
            <person name="Mueller R.-W."/>
            <person name="Bruemmer F."/>
            <person name="Labrenz M."/>
            <person name="Spormann A.M."/>
            <person name="Op den Camp H."/>
            <person name="Overmann J."/>
            <person name="Amann R."/>
            <person name="Jetten M.S.M."/>
            <person name="Mascher T."/>
            <person name="Medema M.H."/>
            <person name="Devos D.P."/>
            <person name="Kaster A.-K."/>
            <person name="Ovreas L."/>
            <person name="Rohde M."/>
            <person name="Galperin M.Y."/>
            <person name="Jogler C."/>
        </authorList>
    </citation>
    <scope>NUCLEOTIDE SEQUENCE [LARGE SCALE GENOMIC DNA]</scope>
    <source>
        <strain evidence="3 4">HG66A1</strain>
    </source>
</reference>
<gene>
    <name evidence="3" type="ORF">HG66A1_35060</name>
</gene>
<accession>A0A517PQP1</accession>
<keyword evidence="2" id="KW-0472">Membrane</keyword>
<proteinExistence type="predicted"/>
<keyword evidence="4" id="KW-1185">Reference proteome</keyword>
<evidence type="ECO:0000256" key="1">
    <source>
        <dbReference type="SAM" id="MobiDB-lite"/>
    </source>
</evidence>
<dbReference type="AlphaFoldDB" id="A0A517PQP1"/>
<feature type="transmembrane region" description="Helical" evidence="2">
    <location>
        <begin position="93"/>
        <end position="116"/>
    </location>
</feature>
<feature type="region of interest" description="Disordered" evidence="1">
    <location>
        <begin position="26"/>
        <end position="76"/>
    </location>
</feature>
<dbReference type="RefSeq" id="WP_145186421.1">
    <property type="nucleotide sequence ID" value="NZ_CP036266.1"/>
</dbReference>
<evidence type="ECO:0000313" key="3">
    <source>
        <dbReference type="EMBL" id="QDT21703.1"/>
    </source>
</evidence>
<evidence type="ECO:0008006" key="5">
    <source>
        <dbReference type="Google" id="ProtNLM"/>
    </source>
</evidence>
<dbReference type="EMBL" id="CP036266">
    <property type="protein sequence ID" value="QDT21703.1"/>
    <property type="molecule type" value="Genomic_DNA"/>
</dbReference>
<organism evidence="3 4">
    <name type="scientific">Gimesia chilikensis</name>
    <dbReference type="NCBI Taxonomy" id="2605989"/>
    <lineage>
        <taxon>Bacteria</taxon>
        <taxon>Pseudomonadati</taxon>
        <taxon>Planctomycetota</taxon>
        <taxon>Planctomycetia</taxon>
        <taxon>Planctomycetales</taxon>
        <taxon>Planctomycetaceae</taxon>
        <taxon>Gimesia</taxon>
    </lineage>
</organism>
<evidence type="ECO:0000256" key="2">
    <source>
        <dbReference type="SAM" id="Phobius"/>
    </source>
</evidence>
<sequence>MSNLYLEQASEITGPFTRGALKELASQGKISPRDQIREGMSGTGIQAREIPGLLPTLKKSSVPSRPRGRKSRERVHDLDLESSPLLTIEQKEWIVIICGSIFMGSLLLIPLIQALVNLL</sequence>
<keyword evidence="2" id="KW-0812">Transmembrane</keyword>
<evidence type="ECO:0000313" key="4">
    <source>
        <dbReference type="Proteomes" id="UP000320421"/>
    </source>
</evidence>
<dbReference type="Proteomes" id="UP000320421">
    <property type="component" value="Chromosome"/>
</dbReference>
<name>A0A517PQP1_9PLAN</name>
<keyword evidence="2" id="KW-1133">Transmembrane helix</keyword>